<proteinExistence type="predicted"/>
<accession>A0A803Q5T7</accession>
<dbReference type="Gramene" id="evm.model.07.635">
    <property type="protein sequence ID" value="cds.evm.model.07.635"/>
    <property type="gene ID" value="evm.TU.07.635"/>
</dbReference>
<reference evidence="1" key="1">
    <citation type="submission" date="2018-11" db="EMBL/GenBank/DDBJ databases">
        <authorList>
            <person name="Grassa J C."/>
        </authorList>
    </citation>
    <scope>NUCLEOTIDE SEQUENCE [LARGE SCALE GENOMIC DNA]</scope>
</reference>
<evidence type="ECO:0000313" key="1">
    <source>
        <dbReference type="EnsemblPlants" id="cds.evm.model.07.635"/>
    </source>
</evidence>
<organism evidence="1 2">
    <name type="scientific">Cannabis sativa</name>
    <name type="common">Hemp</name>
    <name type="synonym">Marijuana</name>
    <dbReference type="NCBI Taxonomy" id="3483"/>
    <lineage>
        <taxon>Eukaryota</taxon>
        <taxon>Viridiplantae</taxon>
        <taxon>Streptophyta</taxon>
        <taxon>Embryophyta</taxon>
        <taxon>Tracheophyta</taxon>
        <taxon>Spermatophyta</taxon>
        <taxon>Magnoliopsida</taxon>
        <taxon>eudicotyledons</taxon>
        <taxon>Gunneridae</taxon>
        <taxon>Pentapetalae</taxon>
        <taxon>rosids</taxon>
        <taxon>fabids</taxon>
        <taxon>Rosales</taxon>
        <taxon>Cannabaceae</taxon>
        <taxon>Cannabis</taxon>
    </lineage>
</organism>
<evidence type="ECO:0000313" key="2">
    <source>
        <dbReference type="Proteomes" id="UP000596661"/>
    </source>
</evidence>
<name>A0A803Q5T7_CANSA</name>
<protein>
    <submittedName>
        <fullName evidence="1">Uncharacterized protein</fullName>
    </submittedName>
</protein>
<sequence>MSERAQRKVTKVAEGVEEVEQDLASKLKQKPSQCAEGGFGVWRWGDVEMGAHLPLRICYFVEFCAVAGIAPYQFIPQVYCLLVGWMERHSNDLLCPTSSVQYVYDIRDYCFYTSSFPLKRVLTLTLDFSIAKLETKQDFYDSLSEEELQVGELVTTKNLQEAGLVAPHQSIDSLTMKDSVRDLFHGDPSDVKEAIVVIIAEEALKDAIRNEGTPRASTFKSGKMPFCVVRAPSLANLYCFDQSGFDPYFLRLDHRRYPINNYLDRVDDIIRSPNHLILPMHEVWVDNLIKMLYPGFFQYGSLLGREDITQFASGNPSYAKINDQLLTLQMGLVNKFICTIHKRSDEAREARCGHDKGKVVQPLMLE</sequence>
<reference evidence="1" key="2">
    <citation type="submission" date="2021-03" db="UniProtKB">
        <authorList>
            <consortium name="EnsemblPlants"/>
        </authorList>
    </citation>
    <scope>IDENTIFICATION</scope>
</reference>
<dbReference type="EnsemblPlants" id="evm.model.07.635">
    <property type="protein sequence ID" value="cds.evm.model.07.635"/>
    <property type="gene ID" value="evm.TU.07.635"/>
</dbReference>
<dbReference type="EMBL" id="UZAU01000640">
    <property type="status" value="NOT_ANNOTATED_CDS"/>
    <property type="molecule type" value="Genomic_DNA"/>
</dbReference>
<dbReference type="AlphaFoldDB" id="A0A803Q5T7"/>
<keyword evidence="2" id="KW-1185">Reference proteome</keyword>
<dbReference type="Proteomes" id="UP000596661">
    <property type="component" value="Chromosome 7"/>
</dbReference>